<keyword evidence="14" id="KW-1185">Reference proteome</keyword>
<organism evidence="13 14">
    <name type="scientific">Hypericibacter terrae</name>
    <dbReference type="NCBI Taxonomy" id="2602015"/>
    <lineage>
        <taxon>Bacteria</taxon>
        <taxon>Pseudomonadati</taxon>
        <taxon>Pseudomonadota</taxon>
        <taxon>Alphaproteobacteria</taxon>
        <taxon>Rhodospirillales</taxon>
        <taxon>Dongiaceae</taxon>
        <taxon>Hypericibacter</taxon>
    </lineage>
</organism>
<dbReference type="OrthoDB" id="9795133at2"/>
<gene>
    <name evidence="13" type="ORF">FRZ44_17120</name>
</gene>
<dbReference type="Gene3D" id="6.10.250.2580">
    <property type="match status" value="1"/>
</dbReference>
<keyword evidence="3" id="KW-0597">Phosphoprotein</keyword>
<dbReference type="PROSITE" id="PS50112">
    <property type="entry name" value="PAS"/>
    <property type="match status" value="1"/>
</dbReference>
<evidence type="ECO:0000256" key="10">
    <source>
        <dbReference type="ARBA" id="ARBA00070616"/>
    </source>
</evidence>
<dbReference type="SMART" id="SM00387">
    <property type="entry name" value="HATPase_c"/>
    <property type="match status" value="1"/>
</dbReference>
<dbReference type="GO" id="GO:0006355">
    <property type="term" value="P:regulation of DNA-templated transcription"/>
    <property type="evidence" value="ECO:0007669"/>
    <property type="project" value="InterPro"/>
</dbReference>
<dbReference type="SUPFAM" id="SSF55874">
    <property type="entry name" value="ATPase domain of HSP90 chaperone/DNA topoisomerase II/histidine kinase"/>
    <property type="match status" value="1"/>
</dbReference>
<evidence type="ECO:0000313" key="13">
    <source>
        <dbReference type="EMBL" id="QEX16419.1"/>
    </source>
</evidence>
<dbReference type="Gene3D" id="1.10.287.130">
    <property type="match status" value="1"/>
</dbReference>
<evidence type="ECO:0000313" key="14">
    <source>
        <dbReference type="Proteomes" id="UP000326202"/>
    </source>
</evidence>
<dbReference type="PROSITE" id="PS50109">
    <property type="entry name" value="HIS_KIN"/>
    <property type="match status" value="1"/>
</dbReference>
<dbReference type="FunFam" id="3.30.450.20:FF:000060">
    <property type="entry name" value="Sensor protein FixL"/>
    <property type="match status" value="1"/>
</dbReference>
<protein>
    <recommendedName>
        <fullName evidence="10">Sensor protein FixL</fullName>
        <ecNumber evidence="2">2.7.13.3</ecNumber>
    </recommendedName>
</protein>
<feature type="domain" description="Histidine kinase" evidence="11">
    <location>
        <begin position="152"/>
        <end position="365"/>
    </location>
</feature>
<dbReference type="InterPro" id="IPR035965">
    <property type="entry name" value="PAS-like_dom_sf"/>
</dbReference>
<keyword evidence="8" id="KW-0902">Two-component regulatory system</keyword>
<dbReference type="InterPro" id="IPR000014">
    <property type="entry name" value="PAS"/>
</dbReference>
<dbReference type="Proteomes" id="UP000326202">
    <property type="component" value="Chromosome"/>
</dbReference>
<keyword evidence="4" id="KW-0808">Transferase</keyword>
<evidence type="ECO:0000256" key="9">
    <source>
        <dbReference type="ARBA" id="ARBA00059827"/>
    </source>
</evidence>
<reference evidence="13 14" key="1">
    <citation type="submission" date="2019-08" db="EMBL/GenBank/DDBJ databases">
        <title>Hyperibacter terrae gen. nov., sp. nov. and Hyperibacter viscosus sp. nov., two new members in the family Rhodospirillaceae isolated from the rhizosphere of Hypericum perforatum.</title>
        <authorList>
            <person name="Noviana Z."/>
        </authorList>
    </citation>
    <scope>NUCLEOTIDE SEQUENCE [LARGE SCALE GENOMIC DNA]</scope>
    <source>
        <strain evidence="13 14">R5913</strain>
    </source>
</reference>
<evidence type="ECO:0000256" key="8">
    <source>
        <dbReference type="ARBA" id="ARBA00023012"/>
    </source>
</evidence>
<evidence type="ECO:0000259" key="11">
    <source>
        <dbReference type="PROSITE" id="PS50109"/>
    </source>
</evidence>
<keyword evidence="7" id="KW-0067">ATP-binding</keyword>
<dbReference type="SMART" id="SM00091">
    <property type="entry name" value="PAS"/>
    <property type="match status" value="1"/>
</dbReference>
<evidence type="ECO:0000256" key="4">
    <source>
        <dbReference type="ARBA" id="ARBA00022679"/>
    </source>
</evidence>
<evidence type="ECO:0000256" key="3">
    <source>
        <dbReference type="ARBA" id="ARBA00022553"/>
    </source>
</evidence>
<dbReference type="Gene3D" id="3.30.450.20">
    <property type="entry name" value="PAS domain"/>
    <property type="match status" value="1"/>
</dbReference>
<dbReference type="InterPro" id="IPR005467">
    <property type="entry name" value="His_kinase_dom"/>
</dbReference>
<dbReference type="InterPro" id="IPR036097">
    <property type="entry name" value="HisK_dim/P_sf"/>
</dbReference>
<dbReference type="SMART" id="SM00388">
    <property type="entry name" value="HisKA"/>
    <property type="match status" value="1"/>
</dbReference>
<dbReference type="CDD" id="cd00130">
    <property type="entry name" value="PAS"/>
    <property type="match status" value="1"/>
</dbReference>
<keyword evidence="6" id="KW-0418">Kinase</keyword>
<evidence type="ECO:0000256" key="6">
    <source>
        <dbReference type="ARBA" id="ARBA00022777"/>
    </source>
</evidence>
<comment type="catalytic activity">
    <reaction evidence="1">
        <text>ATP + protein L-histidine = ADP + protein N-phospho-L-histidine.</text>
        <dbReference type="EC" id="2.7.13.3"/>
    </reaction>
</comment>
<dbReference type="Pfam" id="PF02518">
    <property type="entry name" value="HATPase_c"/>
    <property type="match status" value="1"/>
</dbReference>
<dbReference type="InterPro" id="IPR036890">
    <property type="entry name" value="HATPase_C_sf"/>
</dbReference>
<dbReference type="InterPro" id="IPR013767">
    <property type="entry name" value="PAS_fold"/>
</dbReference>
<comment type="function">
    <text evidence="9">Putative oxygen sensor; modulates the activity of FixJ, a transcriptional activator of nitrogen fixation fixK gene. FixL probably acts as a kinase that phosphorylates FixJ.</text>
</comment>
<feature type="domain" description="PAS" evidence="12">
    <location>
        <begin position="5"/>
        <end position="75"/>
    </location>
</feature>
<dbReference type="InterPro" id="IPR003594">
    <property type="entry name" value="HATPase_dom"/>
</dbReference>
<dbReference type="PANTHER" id="PTHR43065">
    <property type="entry name" value="SENSOR HISTIDINE KINASE"/>
    <property type="match status" value="1"/>
</dbReference>
<evidence type="ECO:0000256" key="1">
    <source>
        <dbReference type="ARBA" id="ARBA00000085"/>
    </source>
</evidence>
<dbReference type="PANTHER" id="PTHR43065:SF10">
    <property type="entry name" value="PEROXIDE STRESS-ACTIVATED HISTIDINE KINASE MAK3"/>
    <property type="match status" value="1"/>
</dbReference>
<dbReference type="Pfam" id="PF00989">
    <property type="entry name" value="PAS"/>
    <property type="match status" value="1"/>
</dbReference>
<dbReference type="EMBL" id="CP042906">
    <property type="protein sequence ID" value="QEX16419.1"/>
    <property type="molecule type" value="Genomic_DNA"/>
</dbReference>
<dbReference type="NCBIfam" id="TIGR00229">
    <property type="entry name" value="sensory_box"/>
    <property type="match status" value="1"/>
</dbReference>
<dbReference type="RefSeq" id="WP_151176779.1">
    <property type="nucleotide sequence ID" value="NZ_CP042906.1"/>
</dbReference>
<sequence length="372" mass="40726">MVEDLAPRLQSIVNAVPDAIITINRDGIIDFFNPAAERMFGYRADEVIGKNVKCLMPAPYREQHDGYLSRYLATGEKRILGIGRIVVGKRKDGSTFPMELAVGEASMDGQPVFAGLIRDISERQAIERRLHEVQADLIHVSRLSAMGDLASALAHELNQPLTAINNYVLSAQRLLQGDAAQRQRAFDVLTKTAEQAMRAGDIIRHLRNFIQRREPERETHDINRAIDEAAALAFIGMKEKNVDVQFERDADIPPVTIDKIQIQQVIINLIRNAVDAMEGMTRRKLTLTTSADVKEVTVSIADTGPGVSPEVAGRLFMPFVTTKAEGLGVGLSISRTIIENHGGTLWFENNAGAGATFHLTLPIGEGNGNGGS</sequence>
<dbReference type="GO" id="GO:0005524">
    <property type="term" value="F:ATP binding"/>
    <property type="evidence" value="ECO:0007669"/>
    <property type="project" value="UniProtKB-KW"/>
</dbReference>
<proteinExistence type="predicted"/>
<dbReference type="InterPro" id="IPR003661">
    <property type="entry name" value="HisK_dim/P_dom"/>
</dbReference>
<keyword evidence="5" id="KW-0547">Nucleotide-binding</keyword>
<accession>A0A5J6MG86</accession>
<name>A0A5J6MG86_9PROT</name>
<dbReference type="InterPro" id="IPR004358">
    <property type="entry name" value="Sig_transdc_His_kin-like_C"/>
</dbReference>
<dbReference type="GO" id="GO:0000155">
    <property type="term" value="F:phosphorelay sensor kinase activity"/>
    <property type="evidence" value="ECO:0007669"/>
    <property type="project" value="InterPro"/>
</dbReference>
<evidence type="ECO:0000259" key="12">
    <source>
        <dbReference type="PROSITE" id="PS50112"/>
    </source>
</evidence>
<dbReference type="Gene3D" id="3.30.565.10">
    <property type="entry name" value="Histidine kinase-like ATPase, C-terminal domain"/>
    <property type="match status" value="1"/>
</dbReference>
<dbReference type="EC" id="2.7.13.3" evidence="2"/>
<dbReference type="KEGG" id="htq:FRZ44_17120"/>
<evidence type="ECO:0000256" key="5">
    <source>
        <dbReference type="ARBA" id="ARBA00022741"/>
    </source>
</evidence>
<dbReference type="PRINTS" id="PR00344">
    <property type="entry name" value="BCTRLSENSOR"/>
</dbReference>
<evidence type="ECO:0000256" key="2">
    <source>
        <dbReference type="ARBA" id="ARBA00012438"/>
    </source>
</evidence>
<dbReference type="SUPFAM" id="SSF47384">
    <property type="entry name" value="Homodimeric domain of signal transducing histidine kinase"/>
    <property type="match status" value="1"/>
</dbReference>
<dbReference type="AlphaFoldDB" id="A0A5J6MG86"/>
<evidence type="ECO:0000256" key="7">
    <source>
        <dbReference type="ARBA" id="ARBA00022840"/>
    </source>
</evidence>
<dbReference type="CDD" id="cd00082">
    <property type="entry name" value="HisKA"/>
    <property type="match status" value="1"/>
</dbReference>
<dbReference type="SUPFAM" id="SSF55785">
    <property type="entry name" value="PYP-like sensor domain (PAS domain)"/>
    <property type="match status" value="1"/>
</dbReference>